<feature type="domain" description="ABC3 transporter permease C-terminal" evidence="8">
    <location>
        <begin position="256"/>
        <end position="377"/>
    </location>
</feature>
<dbReference type="GO" id="GO:0022857">
    <property type="term" value="F:transmembrane transporter activity"/>
    <property type="evidence" value="ECO:0007669"/>
    <property type="project" value="TreeGrafter"/>
</dbReference>
<keyword evidence="4 7" id="KW-1133">Transmembrane helix</keyword>
<accession>A0A2W2I1Q7</accession>
<feature type="transmembrane region" description="Helical" evidence="7">
    <location>
        <begin position="796"/>
        <end position="817"/>
    </location>
</feature>
<dbReference type="Pfam" id="PF12704">
    <property type="entry name" value="MacB_PCD"/>
    <property type="match status" value="1"/>
</dbReference>
<feature type="domain" description="MacB-like periplasmic core" evidence="9">
    <location>
        <begin position="17"/>
        <end position="220"/>
    </location>
</feature>
<evidence type="ECO:0000256" key="3">
    <source>
        <dbReference type="ARBA" id="ARBA00022692"/>
    </source>
</evidence>
<dbReference type="Pfam" id="PF02687">
    <property type="entry name" value="FtsX"/>
    <property type="match status" value="2"/>
</dbReference>
<evidence type="ECO:0000256" key="4">
    <source>
        <dbReference type="ARBA" id="ARBA00022989"/>
    </source>
</evidence>
<dbReference type="AlphaFoldDB" id="A0A2W2I1Q7"/>
<sequence length="834" mass="85165">MLRTTLAGLRAHRLRLMLTAVAITLGVGFIAGTFVLTDTIQAGISRSFGAAADSIDVVVLPPPGDKPVVLPDRTLAKVREVDGVASADGLIRGTAALVGRDGKTVGDHPTRGMSIDSRVSITKGAAPRGPGEAVLDENTARLRGFAVGQAITVLDQMDAPHRFRLTGLFDVGVDQELAYFGAVGFDAATARAMTGVKGYAEIDVKAAPGVAADRLRAAVASATGAGPEVLTGKALADRLIAANGASAEFIALGLLLFGVVAMLVAALVIYNTFAILVAQRTREMALLRCVGATRRQVFGSVLLESALVGVVCSALGLAAGLGMGGAALAVLEGMDVPLPTGTVALAPRTIAVGLAVGVLVTVGAAVLPARTATRVPPVAALRTQPEAAVDGPGAGTVRRVAAGLLLAAGAAITAVAVTVLGPGEVALFTVMGGGMVTFLGVLVIGPVLVRPLSAVAGWLPARMSGVPGRLAVDNSRRNPRRSATTTIALTIGVTLMTMMAVLTGSIRANYNHKLEEQFPVDFMLSTQREGSHIPSGVGDGLRGRPELASLVRVRQAETAVTLGGREARRTVGAYEGPLEVSASSGSARGLAPGSVLAAEGLGVRPGGTLTLTPDKGGEPGEPVTLRVAATFDANATPLPPLVVPPTEFARYFDVAGDAQIMVDVAPGADPDRARKLLEEAARPYPTVRVAASTDIRGQFDEALDTQLMVVTGLLGLAILISLLGIANTLSLSVHERTRESALLRALGLTRPQLRLMLSVEALVLGLIGALVGVALGMVFGWAAIQTMFADPIYAPPVGQVLTFVALSGLAGVLAAVLPARRAARAQITAALSET</sequence>
<evidence type="ECO:0000256" key="2">
    <source>
        <dbReference type="ARBA" id="ARBA00022475"/>
    </source>
</evidence>
<feature type="transmembrane region" description="Helical" evidence="7">
    <location>
        <begin position="426"/>
        <end position="449"/>
    </location>
</feature>
<dbReference type="InterPro" id="IPR003838">
    <property type="entry name" value="ABC3_permease_C"/>
</dbReference>
<evidence type="ECO:0000256" key="6">
    <source>
        <dbReference type="ARBA" id="ARBA00038076"/>
    </source>
</evidence>
<keyword evidence="11" id="KW-1185">Reference proteome</keyword>
<feature type="transmembrane region" description="Helical" evidence="7">
    <location>
        <begin position="297"/>
        <end position="330"/>
    </location>
</feature>
<dbReference type="GO" id="GO:0005886">
    <property type="term" value="C:plasma membrane"/>
    <property type="evidence" value="ECO:0007669"/>
    <property type="project" value="UniProtKB-SubCell"/>
</dbReference>
<dbReference type="InterPro" id="IPR025857">
    <property type="entry name" value="MacB_PCD"/>
</dbReference>
<evidence type="ECO:0000313" key="10">
    <source>
        <dbReference type="EMBL" id="PZG52127.1"/>
    </source>
</evidence>
<feature type="transmembrane region" description="Helical" evidence="7">
    <location>
        <begin position="755"/>
        <end position="784"/>
    </location>
</feature>
<organism evidence="10 11">
    <name type="scientific">Spongiactinospora gelatinilytica</name>
    <dbReference type="NCBI Taxonomy" id="2666298"/>
    <lineage>
        <taxon>Bacteria</taxon>
        <taxon>Bacillati</taxon>
        <taxon>Actinomycetota</taxon>
        <taxon>Actinomycetes</taxon>
        <taxon>Streptosporangiales</taxon>
        <taxon>Streptosporangiaceae</taxon>
        <taxon>Spongiactinospora</taxon>
    </lineage>
</organism>
<dbReference type="InterPro" id="IPR050250">
    <property type="entry name" value="Macrolide_Exporter_MacB"/>
</dbReference>
<comment type="similarity">
    <text evidence="6">Belongs to the ABC-4 integral membrane protein family.</text>
</comment>
<feature type="transmembrane region" description="Helical" evidence="7">
    <location>
        <begin position="400"/>
        <end position="420"/>
    </location>
</feature>
<feature type="transmembrane region" description="Helical" evidence="7">
    <location>
        <begin position="16"/>
        <end position="36"/>
    </location>
</feature>
<evidence type="ECO:0000256" key="1">
    <source>
        <dbReference type="ARBA" id="ARBA00004651"/>
    </source>
</evidence>
<dbReference type="PANTHER" id="PTHR30572:SF4">
    <property type="entry name" value="ABC TRANSPORTER PERMEASE YTRF"/>
    <property type="match status" value="1"/>
</dbReference>
<keyword evidence="2" id="KW-1003">Cell membrane</keyword>
<dbReference type="Proteomes" id="UP000248544">
    <property type="component" value="Unassembled WGS sequence"/>
</dbReference>
<evidence type="ECO:0000259" key="9">
    <source>
        <dbReference type="Pfam" id="PF12704"/>
    </source>
</evidence>
<keyword evidence="3 7" id="KW-0812">Transmembrane</keyword>
<reference evidence="10 11" key="1">
    <citation type="submission" date="2018-01" db="EMBL/GenBank/DDBJ databases">
        <title>Draft genome sequence of Sphaerisporangium sp. 7K107.</title>
        <authorList>
            <person name="Sahin N."/>
            <person name="Saygin H."/>
            <person name="Ay H."/>
        </authorList>
    </citation>
    <scope>NUCLEOTIDE SEQUENCE [LARGE SCALE GENOMIC DNA]</scope>
    <source>
        <strain evidence="10 11">7K107</strain>
    </source>
</reference>
<evidence type="ECO:0000256" key="7">
    <source>
        <dbReference type="SAM" id="Phobius"/>
    </source>
</evidence>
<feature type="transmembrane region" description="Helical" evidence="7">
    <location>
        <begin position="486"/>
        <end position="506"/>
    </location>
</feature>
<comment type="caution">
    <text evidence="10">The sequence shown here is derived from an EMBL/GenBank/DDBJ whole genome shotgun (WGS) entry which is preliminary data.</text>
</comment>
<dbReference type="PANTHER" id="PTHR30572">
    <property type="entry name" value="MEMBRANE COMPONENT OF TRANSPORTER-RELATED"/>
    <property type="match status" value="1"/>
</dbReference>
<keyword evidence="5 7" id="KW-0472">Membrane</keyword>
<protein>
    <submittedName>
        <fullName evidence="10">Lysophospholipase</fullName>
    </submittedName>
</protein>
<feature type="transmembrane region" description="Helical" evidence="7">
    <location>
        <begin position="707"/>
        <end position="734"/>
    </location>
</feature>
<comment type="subcellular location">
    <subcellularLocation>
        <location evidence="1">Cell membrane</location>
        <topology evidence="1">Multi-pass membrane protein</topology>
    </subcellularLocation>
</comment>
<proteinExistence type="inferred from homology"/>
<name>A0A2W2I1Q7_9ACTN</name>
<feature type="transmembrane region" description="Helical" evidence="7">
    <location>
        <begin position="249"/>
        <end position="276"/>
    </location>
</feature>
<dbReference type="EMBL" id="POUA01000036">
    <property type="protein sequence ID" value="PZG52127.1"/>
    <property type="molecule type" value="Genomic_DNA"/>
</dbReference>
<evidence type="ECO:0000259" key="8">
    <source>
        <dbReference type="Pfam" id="PF02687"/>
    </source>
</evidence>
<feature type="transmembrane region" description="Helical" evidence="7">
    <location>
        <begin position="350"/>
        <end position="367"/>
    </location>
</feature>
<evidence type="ECO:0000256" key="5">
    <source>
        <dbReference type="ARBA" id="ARBA00023136"/>
    </source>
</evidence>
<dbReference type="RefSeq" id="WP_111166323.1">
    <property type="nucleotide sequence ID" value="NZ_POUA01000036.1"/>
</dbReference>
<gene>
    <name evidence="10" type="ORF">C1I98_07360</name>
</gene>
<evidence type="ECO:0000313" key="11">
    <source>
        <dbReference type="Proteomes" id="UP000248544"/>
    </source>
</evidence>
<feature type="domain" description="ABC3 transporter permease C-terminal" evidence="8">
    <location>
        <begin position="713"/>
        <end position="826"/>
    </location>
</feature>